<reference evidence="6 7" key="1">
    <citation type="journal article" date="2010" name="Int. J. Syst. Evol. Microbiol.">
        <title>Thiohalobacter thiocyanaticus gen. nov., sp. nov., a moderately halophilic, sulfur-oxidizing gammaproteobacterium from hypersaline lakes, that utilizes thiocyanate.</title>
        <authorList>
            <person name="Sorokin D.Y."/>
            <person name="Kovaleva O.L."/>
            <person name="Tourova T.P."/>
            <person name="Muyzer G."/>
        </authorList>
    </citation>
    <scope>NUCLEOTIDE SEQUENCE [LARGE SCALE GENOMIC DNA]</scope>
    <source>
        <strain evidence="6 7">Hrh1</strain>
    </source>
</reference>
<evidence type="ECO:0000259" key="5">
    <source>
        <dbReference type="PROSITE" id="PS50930"/>
    </source>
</evidence>
<dbReference type="GO" id="GO:0006355">
    <property type="term" value="P:regulation of DNA-templated transcription"/>
    <property type="evidence" value="ECO:0007669"/>
    <property type="project" value="TreeGrafter"/>
</dbReference>
<keyword evidence="7" id="KW-1185">Reference proteome</keyword>
<evidence type="ECO:0000313" key="7">
    <source>
        <dbReference type="Proteomes" id="UP000287798"/>
    </source>
</evidence>
<dbReference type="RefSeq" id="WP_125181209.1">
    <property type="nucleotide sequence ID" value="NZ_QZMU01000001.1"/>
</dbReference>
<dbReference type="PROSITE" id="PS50110">
    <property type="entry name" value="RESPONSE_REGULATORY"/>
    <property type="match status" value="1"/>
</dbReference>
<dbReference type="PANTHER" id="PTHR48111:SF3">
    <property type="entry name" value="TRANSCRIPTIONAL REGULATORY PROTEIN BTSR"/>
    <property type="match status" value="1"/>
</dbReference>
<sequence length="243" mass="26922">MKVLVVDDEALARERLISMLAGVPDIEITGEAATGREAIEQVAANRPDVVLLDIRMPEMDGLEAARHLAGLSEPPAVIFTTAYGDHALEAFEACAVDYLLKPIRSERLMAALANACRLNRAQAARLAGEDGPRQRTHLCVPVRGSLQLVPVTDIRYFQADNKYVTVRTGEGEFLIEEALKALEEEFGEQFIRIHRNALVARRYLSALERDAEGRLCAVLRGVDARLEVSRRQQPEVRRLLKGG</sequence>
<evidence type="ECO:0000259" key="4">
    <source>
        <dbReference type="PROSITE" id="PS50110"/>
    </source>
</evidence>
<dbReference type="EMBL" id="QZMU01000001">
    <property type="protein sequence ID" value="RRQ21869.1"/>
    <property type="molecule type" value="Genomic_DNA"/>
</dbReference>
<dbReference type="GO" id="GO:0000156">
    <property type="term" value="F:phosphorelay response regulator activity"/>
    <property type="evidence" value="ECO:0007669"/>
    <property type="project" value="TreeGrafter"/>
</dbReference>
<dbReference type="PANTHER" id="PTHR48111">
    <property type="entry name" value="REGULATOR OF RPOS"/>
    <property type="match status" value="1"/>
</dbReference>
<feature type="domain" description="Response regulatory" evidence="4">
    <location>
        <begin position="2"/>
        <end position="116"/>
    </location>
</feature>
<keyword evidence="3" id="KW-0597">Phosphoprotein</keyword>
<dbReference type="GO" id="GO:0005829">
    <property type="term" value="C:cytosol"/>
    <property type="evidence" value="ECO:0007669"/>
    <property type="project" value="TreeGrafter"/>
</dbReference>
<evidence type="ECO:0000256" key="2">
    <source>
        <dbReference type="ARBA" id="ARBA00023125"/>
    </source>
</evidence>
<proteinExistence type="predicted"/>
<dbReference type="InterPro" id="IPR001789">
    <property type="entry name" value="Sig_transdc_resp-reg_receiver"/>
</dbReference>
<organism evidence="6 7">
    <name type="scientific">Thiohalobacter thiocyanaticus</name>
    <dbReference type="NCBI Taxonomy" id="585455"/>
    <lineage>
        <taxon>Bacteria</taxon>
        <taxon>Pseudomonadati</taxon>
        <taxon>Pseudomonadota</taxon>
        <taxon>Gammaproteobacteria</taxon>
        <taxon>Thiohalobacterales</taxon>
        <taxon>Thiohalobacteraceae</taxon>
        <taxon>Thiohalobacter</taxon>
    </lineage>
</organism>
<gene>
    <name evidence="6" type="ORF">D6C00_07865</name>
</gene>
<keyword evidence="1" id="KW-0902">Two-component regulatory system</keyword>
<evidence type="ECO:0000313" key="6">
    <source>
        <dbReference type="EMBL" id="RRQ21869.1"/>
    </source>
</evidence>
<dbReference type="Pfam" id="PF04397">
    <property type="entry name" value="LytTR"/>
    <property type="match status" value="1"/>
</dbReference>
<name>A0A426QJD0_9GAMM</name>
<dbReference type="InterPro" id="IPR039420">
    <property type="entry name" value="WalR-like"/>
</dbReference>
<dbReference type="SMART" id="SM00448">
    <property type="entry name" value="REC"/>
    <property type="match status" value="1"/>
</dbReference>
<dbReference type="OrthoDB" id="236568at2"/>
<dbReference type="Gene3D" id="2.40.50.1020">
    <property type="entry name" value="LytTr DNA-binding domain"/>
    <property type="match status" value="1"/>
</dbReference>
<feature type="modified residue" description="4-aspartylphosphate" evidence="3">
    <location>
        <position position="53"/>
    </location>
</feature>
<dbReference type="Proteomes" id="UP000287798">
    <property type="component" value="Unassembled WGS sequence"/>
</dbReference>
<feature type="domain" description="HTH LytTR-type" evidence="5">
    <location>
        <begin position="138"/>
        <end position="242"/>
    </location>
</feature>
<accession>A0A426QJD0</accession>
<evidence type="ECO:0000256" key="3">
    <source>
        <dbReference type="PROSITE-ProRule" id="PRU00169"/>
    </source>
</evidence>
<dbReference type="Gene3D" id="3.40.50.2300">
    <property type="match status" value="1"/>
</dbReference>
<dbReference type="PROSITE" id="PS50930">
    <property type="entry name" value="HTH_LYTTR"/>
    <property type="match status" value="1"/>
</dbReference>
<dbReference type="InterPro" id="IPR007492">
    <property type="entry name" value="LytTR_DNA-bd_dom"/>
</dbReference>
<dbReference type="GO" id="GO:0000976">
    <property type="term" value="F:transcription cis-regulatory region binding"/>
    <property type="evidence" value="ECO:0007669"/>
    <property type="project" value="TreeGrafter"/>
</dbReference>
<keyword evidence="2 6" id="KW-0238">DNA-binding</keyword>
<dbReference type="InterPro" id="IPR011006">
    <property type="entry name" value="CheY-like_superfamily"/>
</dbReference>
<dbReference type="AlphaFoldDB" id="A0A426QJD0"/>
<protein>
    <submittedName>
        <fullName evidence="6">DNA-binding response regulator</fullName>
    </submittedName>
</protein>
<comment type="caution">
    <text evidence="6">The sequence shown here is derived from an EMBL/GenBank/DDBJ whole genome shotgun (WGS) entry which is preliminary data.</text>
</comment>
<evidence type="ECO:0000256" key="1">
    <source>
        <dbReference type="ARBA" id="ARBA00023012"/>
    </source>
</evidence>
<dbReference type="GO" id="GO:0032993">
    <property type="term" value="C:protein-DNA complex"/>
    <property type="evidence" value="ECO:0007669"/>
    <property type="project" value="TreeGrafter"/>
</dbReference>
<dbReference type="SMART" id="SM00850">
    <property type="entry name" value="LytTR"/>
    <property type="match status" value="1"/>
</dbReference>
<dbReference type="SUPFAM" id="SSF52172">
    <property type="entry name" value="CheY-like"/>
    <property type="match status" value="1"/>
</dbReference>
<dbReference type="Pfam" id="PF00072">
    <property type="entry name" value="Response_reg"/>
    <property type="match status" value="1"/>
</dbReference>